<accession>A0A8H5C673</accession>
<name>A0A8H5C673_9AGAR</name>
<dbReference type="AlphaFoldDB" id="A0A8H5C673"/>
<organism evidence="1 2">
    <name type="scientific">Ephemerocybe angulata</name>
    <dbReference type="NCBI Taxonomy" id="980116"/>
    <lineage>
        <taxon>Eukaryota</taxon>
        <taxon>Fungi</taxon>
        <taxon>Dikarya</taxon>
        <taxon>Basidiomycota</taxon>
        <taxon>Agaricomycotina</taxon>
        <taxon>Agaricomycetes</taxon>
        <taxon>Agaricomycetidae</taxon>
        <taxon>Agaricales</taxon>
        <taxon>Agaricineae</taxon>
        <taxon>Psathyrellaceae</taxon>
        <taxon>Ephemerocybe</taxon>
    </lineage>
</organism>
<reference evidence="1 2" key="1">
    <citation type="journal article" date="2020" name="ISME J.">
        <title>Uncovering the hidden diversity of litter-decomposition mechanisms in mushroom-forming fungi.</title>
        <authorList>
            <person name="Floudas D."/>
            <person name="Bentzer J."/>
            <person name="Ahren D."/>
            <person name="Johansson T."/>
            <person name="Persson P."/>
            <person name="Tunlid A."/>
        </authorList>
    </citation>
    <scope>NUCLEOTIDE SEQUENCE [LARGE SCALE GENOMIC DNA]</scope>
    <source>
        <strain evidence="1 2">CBS 175.51</strain>
    </source>
</reference>
<gene>
    <name evidence="1" type="ORF">D9611_009979</name>
</gene>
<comment type="caution">
    <text evidence="1">The sequence shown here is derived from an EMBL/GenBank/DDBJ whole genome shotgun (WGS) entry which is preliminary data.</text>
</comment>
<evidence type="ECO:0000313" key="2">
    <source>
        <dbReference type="Proteomes" id="UP000541558"/>
    </source>
</evidence>
<protein>
    <submittedName>
        <fullName evidence="1">Uncharacterized protein</fullName>
    </submittedName>
</protein>
<keyword evidence="2" id="KW-1185">Reference proteome</keyword>
<dbReference type="Proteomes" id="UP000541558">
    <property type="component" value="Unassembled WGS sequence"/>
</dbReference>
<dbReference type="EMBL" id="JAACJK010000065">
    <property type="protein sequence ID" value="KAF5334883.1"/>
    <property type="molecule type" value="Genomic_DNA"/>
</dbReference>
<sequence>MPVVRRALVQSSVTPTDSLASHCNAVAMFVDHLVVMFVDSSSSCPVDSPYVVLAVGTRM</sequence>
<evidence type="ECO:0000313" key="1">
    <source>
        <dbReference type="EMBL" id="KAF5334883.1"/>
    </source>
</evidence>
<proteinExistence type="predicted"/>